<protein>
    <recommendedName>
        <fullName evidence="3">Flavin reductase</fullName>
    </recommendedName>
</protein>
<evidence type="ECO:0000313" key="1">
    <source>
        <dbReference type="EMBL" id="GIE21327.1"/>
    </source>
</evidence>
<dbReference type="Proteomes" id="UP000603200">
    <property type="component" value="Unassembled WGS sequence"/>
</dbReference>
<accession>A0ABQ3ZS03</accession>
<dbReference type="EMBL" id="BOMN01000056">
    <property type="protein sequence ID" value="GIE21327.1"/>
    <property type="molecule type" value="Genomic_DNA"/>
</dbReference>
<proteinExistence type="predicted"/>
<comment type="caution">
    <text evidence="1">The sequence shown here is derived from an EMBL/GenBank/DDBJ whole genome shotgun (WGS) entry which is preliminary data.</text>
</comment>
<gene>
    <name evidence="1" type="ORF">Ahu01nite_044290</name>
</gene>
<sequence length="77" mass="9043">MQSGHEPVRPKWNCRECGLEWPCEQARRELTADFARFPTSFAIYMAHCYSQALHDSPTLEAMPPDLWTRFMGWLPRS</sequence>
<organism evidence="1 2">
    <name type="scientific">Winogradskya humida</name>
    <dbReference type="NCBI Taxonomy" id="113566"/>
    <lineage>
        <taxon>Bacteria</taxon>
        <taxon>Bacillati</taxon>
        <taxon>Actinomycetota</taxon>
        <taxon>Actinomycetes</taxon>
        <taxon>Micromonosporales</taxon>
        <taxon>Micromonosporaceae</taxon>
        <taxon>Winogradskya</taxon>
    </lineage>
</organism>
<keyword evidence="2" id="KW-1185">Reference proteome</keyword>
<name>A0ABQ3ZS03_9ACTN</name>
<evidence type="ECO:0000313" key="2">
    <source>
        <dbReference type="Proteomes" id="UP000603200"/>
    </source>
</evidence>
<reference evidence="1 2" key="1">
    <citation type="submission" date="2021-01" db="EMBL/GenBank/DDBJ databases">
        <title>Whole genome shotgun sequence of Actinoplanes humidus NBRC 14915.</title>
        <authorList>
            <person name="Komaki H."/>
            <person name="Tamura T."/>
        </authorList>
    </citation>
    <scope>NUCLEOTIDE SEQUENCE [LARGE SCALE GENOMIC DNA]</scope>
    <source>
        <strain evidence="1 2">NBRC 14915</strain>
    </source>
</reference>
<evidence type="ECO:0008006" key="3">
    <source>
        <dbReference type="Google" id="ProtNLM"/>
    </source>
</evidence>